<proteinExistence type="predicted"/>
<dbReference type="AlphaFoldDB" id="A0A8H8S0Q5"/>
<protein>
    <recommendedName>
        <fullName evidence="5">Lysine-specific metallo-endopeptidase domain-containing protein</fullName>
    </recommendedName>
</protein>
<feature type="chain" id="PRO_5034954750" description="Lysine-specific metallo-endopeptidase domain-containing protein" evidence="2">
    <location>
        <begin position="20"/>
        <end position="1166"/>
    </location>
</feature>
<feature type="compositionally biased region" description="Polar residues" evidence="1">
    <location>
        <begin position="455"/>
        <end position="497"/>
    </location>
</feature>
<name>A0A8H8S0Q5_9HELO</name>
<feature type="region of interest" description="Disordered" evidence="1">
    <location>
        <begin position="820"/>
        <end position="904"/>
    </location>
</feature>
<evidence type="ECO:0000256" key="1">
    <source>
        <dbReference type="SAM" id="MobiDB-lite"/>
    </source>
</evidence>
<dbReference type="OrthoDB" id="3557274at2759"/>
<dbReference type="EMBL" id="QGMI01000242">
    <property type="protein sequence ID" value="TVY44268.1"/>
    <property type="molecule type" value="Genomic_DNA"/>
</dbReference>
<organism evidence="3 4">
    <name type="scientific">Lachnellula occidentalis</name>
    <dbReference type="NCBI Taxonomy" id="215460"/>
    <lineage>
        <taxon>Eukaryota</taxon>
        <taxon>Fungi</taxon>
        <taxon>Dikarya</taxon>
        <taxon>Ascomycota</taxon>
        <taxon>Pezizomycotina</taxon>
        <taxon>Leotiomycetes</taxon>
        <taxon>Helotiales</taxon>
        <taxon>Lachnaceae</taxon>
        <taxon>Lachnellula</taxon>
    </lineage>
</organism>
<dbReference type="Proteomes" id="UP000443090">
    <property type="component" value="Unassembled WGS sequence"/>
</dbReference>
<sequence length="1166" mass="122398">MKLPSTLAVLLVSFTPSYAYILDPSCNTYKDIVVAGMKGAFDLAQAGADTLDTLATSNDGSGDVLQAQRDLFGFTFTDALTDGKIDPDNPKFVTARNVFNSVLKYDSNNGEPDVTTLQYDYRSLTVDDLVIICDFTRLYEGHNCRTEAPDRVCDRTLGIDWPLAPAYFSCKYVRPYSNKFLQAFVNRPSQEGFTLPSTMQLCPGFLAEMNLHESNILSQQGSAASLALNWAKYSYISASGLRAIDFLSTFDFTLLHEMTHAISKGATVDVDGSNSFGWDNAYVLGQFDGTRNAENFAFFGLGGRMISPKNDARAQRPMEDGSIQILAGGSGGTKRDLSLGDNLFGPRAMNPNITLTLDDTTATWDPLNTTPLVVSELSKSPVTISTGREYTFGTDTIAMEKSAVVFDDKTELFPLVSASATKTSNNSHLINSSNLTSRIDSTTFSTTIRGRDPSESLSLSSKITRSAPSNTSTSSARGHTSSTRLYKPVSSNSFTSSKQDKYSSSFTGLSGSVSHNTSLTGLSKSVSHTVLPTIATKDSSSFSTHSSSSTEALLVYNWAKATPTTTTGVSSATHDSHGWPIIPLAHCWFCPPDTGGGGGGGGIVIPDITGPGILPPGDTPPVGFSSNMPAITLDAAGDPTFDTVEPTSEPTDSASSPTSEARSSGSRTSTSEARSRSSSSSTSANSTSSSSTANTRSTHSISSTRSIISTHSISSSHSSNSTHSMSSCSTQTMSACELSYSLFTPAGASTANVSTITVSCSTATACAASLSGSSTSRAAEITVTPIYDFARGESWYAMQQKMLSEAGANATDAYITWSSGSSTVNSTRAASTKGSSSGSGHTTSSAAKTASSSRSKIASKSTIHDSSTKSAVSKSTVQSESGNATKSTVPTSTVSSKPGSASSLSSHTTMIASVHDTTSAKAITSCSLSSYTALKTTQSGMTVDVPASIGCACNDDWMAGIGSTVGSDSSTTYTCQVTSTHIAVSTAAPKPVPTTAAESVTTTAKLVSTASTASAYHSGTCNLHIFEVSAGPTQPLYVQLNVTDGSNTLLTSKSYDMKWGGTASVSSPDTKLPYDITVEFSKKTTSSKLRPRIGPPVQVANWQAWIISITAGTTSWDSTVNDDTRIPYCKVGGWNNGDFKDFLDGILSLGANQLSPTRQMDCYWMC</sequence>
<keyword evidence="4" id="KW-1185">Reference proteome</keyword>
<feature type="compositionally biased region" description="Low complexity" evidence="1">
    <location>
        <begin position="826"/>
        <end position="861"/>
    </location>
</feature>
<feature type="region of interest" description="Disordered" evidence="1">
    <location>
        <begin position="445"/>
        <end position="499"/>
    </location>
</feature>
<evidence type="ECO:0000313" key="4">
    <source>
        <dbReference type="Proteomes" id="UP000443090"/>
    </source>
</evidence>
<evidence type="ECO:0008006" key="5">
    <source>
        <dbReference type="Google" id="ProtNLM"/>
    </source>
</evidence>
<gene>
    <name evidence="3" type="ORF">LOCC1_G006809</name>
</gene>
<evidence type="ECO:0000313" key="3">
    <source>
        <dbReference type="EMBL" id="TVY44268.1"/>
    </source>
</evidence>
<accession>A0A8H8S0Q5</accession>
<reference evidence="3 4" key="1">
    <citation type="submission" date="2018-05" db="EMBL/GenBank/DDBJ databases">
        <title>Genome sequencing and assembly of the regulated plant pathogen Lachnellula willkommii and related sister species for the development of diagnostic species identification markers.</title>
        <authorList>
            <person name="Giroux E."/>
            <person name="Bilodeau G."/>
        </authorList>
    </citation>
    <scope>NUCLEOTIDE SEQUENCE [LARGE SCALE GENOMIC DNA]</scope>
    <source>
        <strain evidence="3 4">CBS 160.35</strain>
    </source>
</reference>
<comment type="caution">
    <text evidence="3">The sequence shown here is derived from an EMBL/GenBank/DDBJ whole genome shotgun (WGS) entry which is preliminary data.</text>
</comment>
<feature type="signal peptide" evidence="2">
    <location>
        <begin position="1"/>
        <end position="19"/>
    </location>
</feature>
<feature type="compositionally biased region" description="Low complexity" evidence="1">
    <location>
        <begin position="653"/>
        <end position="726"/>
    </location>
</feature>
<feature type="compositionally biased region" description="Low complexity" evidence="1">
    <location>
        <begin position="868"/>
        <end position="904"/>
    </location>
</feature>
<keyword evidence="2" id="KW-0732">Signal</keyword>
<feature type="region of interest" description="Disordered" evidence="1">
    <location>
        <begin position="622"/>
        <end position="726"/>
    </location>
</feature>
<evidence type="ECO:0000256" key="2">
    <source>
        <dbReference type="SAM" id="SignalP"/>
    </source>
</evidence>